<organism evidence="2 3">
    <name type="scientific">Candidatus Dehalogenimonas loeffleri</name>
    <dbReference type="NCBI Taxonomy" id="3127115"/>
    <lineage>
        <taxon>Bacteria</taxon>
        <taxon>Bacillati</taxon>
        <taxon>Chloroflexota</taxon>
        <taxon>Dehalococcoidia</taxon>
        <taxon>Dehalococcoidales</taxon>
        <taxon>Dehalococcoidaceae</taxon>
        <taxon>Dehalogenimonas</taxon>
    </lineage>
</organism>
<feature type="transmembrane region" description="Helical" evidence="1">
    <location>
        <begin position="74"/>
        <end position="99"/>
    </location>
</feature>
<dbReference type="Pfam" id="PF12679">
    <property type="entry name" value="ABC2_membrane_2"/>
    <property type="match status" value="1"/>
</dbReference>
<dbReference type="PANTHER" id="PTHR37305:SF1">
    <property type="entry name" value="MEMBRANE PROTEIN"/>
    <property type="match status" value="1"/>
</dbReference>
<dbReference type="RefSeq" id="WP_338737241.1">
    <property type="nucleotide sequence ID" value="NZ_CP146612.1"/>
</dbReference>
<reference evidence="2 3" key="1">
    <citation type="submission" date="2024-03" db="EMBL/GenBank/DDBJ databases">
        <title>A Dehalogenimonas Isolated from Estuarine Sediments Dihaloeliminates Chlorinated Alkanes.</title>
        <authorList>
            <person name="Yang Y."/>
            <person name="Wang H."/>
        </authorList>
    </citation>
    <scope>NUCLEOTIDE SEQUENCE [LARGE SCALE GENOMIC DNA]</scope>
    <source>
        <strain evidence="2 3">W</strain>
    </source>
</reference>
<evidence type="ECO:0000313" key="2">
    <source>
        <dbReference type="EMBL" id="WWX25101.1"/>
    </source>
</evidence>
<keyword evidence="1" id="KW-0812">Transmembrane</keyword>
<gene>
    <name evidence="2" type="ORF">V8247_07525</name>
</gene>
<evidence type="ECO:0000256" key="1">
    <source>
        <dbReference type="SAM" id="Phobius"/>
    </source>
</evidence>
<keyword evidence="1" id="KW-1133">Transmembrane helix</keyword>
<feature type="transmembrane region" description="Helical" evidence="1">
    <location>
        <begin position="153"/>
        <end position="177"/>
    </location>
</feature>
<feature type="transmembrane region" description="Helical" evidence="1">
    <location>
        <begin position="42"/>
        <end position="62"/>
    </location>
</feature>
<dbReference type="PANTHER" id="PTHR37305">
    <property type="entry name" value="INTEGRAL MEMBRANE PROTEIN-RELATED"/>
    <property type="match status" value="1"/>
</dbReference>
<evidence type="ECO:0000313" key="3">
    <source>
        <dbReference type="Proteomes" id="UP001375370"/>
    </source>
</evidence>
<protein>
    <submittedName>
        <fullName evidence="2">ABC transporter permease subunit</fullName>
    </submittedName>
</protein>
<feature type="transmembrane region" description="Helical" evidence="1">
    <location>
        <begin position="120"/>
        <end position="147"/>
    </location>
</feature>
<keyword evidence="1" id="KW-0472">Membrane</keyword>
<feature type="transmembrane region" description="Helical" evidence="1">
    <location>
        <begin position="239"/>
        <end position="259"/>
    </location>
</feature>
<dbReference type="Proteomes" id="UP001375370">
    <property type="component" value="Chromosome"/>
</dbReference>
<sequence length="267" mass="29140">MAEVTVFHNAAELEPVTAKGWRMGFANVFKREMERVWNIKTFLIHSLVWMVLINMILALVIELESNSGLVTTSFITYVLLSGVLVPMGAAVITAGALIGEKITGTAAWILSKPVSRSGFVIAKFIALSSSILVTAVVLQGVIAYAQLSLAQQMFIPVSAFLGAFFTIVLAVIFYISLSLMLGTMFNSRVPVMGIPLALILIQIFLLSALENIAEWLPYVLPGSLLSIGTGFVTSEGGEYWPLTVFITLALSAFFIYMALHRINREEL</sequence>
<proteinExistence type="predicted"/>
<feature type="transmembrane region" description="Helical" evidence="1">
    <location>
        <begin position="189"/>
        <end position="209"/>
    </location>
</feature>
<accession>A0ABZ2J2S8</accession>
<name>A0ABZ2J2S8_9CHLR</name>
<keyword evidence="3" id="KW-1185">Reference proteome</keyword>
<dbReference type="EMBL" id="CP146612">
    <property type="protein sequence ID" value="WWX25101.1"/>
    <property type="molecule type" value="Genomic_DNA"/>
</dbReference>